<dbReference type="Proteomes" id="UP000244073">
    <property type="component" value="Unassembled WGS sequence"/>
</dbReference>
<evidence type="ECO:0000313" key="1">
    <source>
        <dbReference type="EMBL" id="PTU21247.1"/>
    </source>
</evidence>
<organism evidence="1 2">
    <name type="scientific">Aspergillus ochraceoroseus IBT 24754</name>
    <dbReference type="NCBI Taxonomy" id="1392256"/>
    <lineage>
        <taxon>Eukaryota</taxon>
        <taxon>Fungi</taxon>
        <taxon>Dikarya</taxon>
        <taxon>Ascomycota</taxon>
        <taxon>Pezizomycotina</taxon>
        <taxon>Eurotiomycetes</taxon>
        <taxon>Eurotiomycetidae</taxon>
        <taxon>Eurotiales</taxon>
        <taxon>Aspergillaceae</taxon>
        <taxon>Aspergillus</taxon>
        <taxon>Aspergillus subgen. Nidulantes</taxon>
    </lineage>
</organism>
<sequence length="81" mass="9825">MSYINNLHPARYRELYKVMKVNIPSRIKYDSVDYLPDDPPEPEPEEGETYETGAFWARWEKWKESRHIELPEPAEFQPHFE</sequence>
<dbReference type="EMBL" id="MSFN02000004">
    <property type="protein sequence ID" value="PTU21247.1"/>
    <property type="molecule type" value="Genomic_DNA"/>
</dbReference>
<dbReference type="GeneID" id="63816865"/>
<accession>A0A2T5LY82</accession>
<protein>
    <submittedName>
        <fullName evidence="1">Uncharacterized protein</fullName>
    </submittedName>
</protein>
<dbReference type="VEuPathDB" id="FungiDB:P175DRAFT_0532628"/>
<evidence type="ECO:0000313" key="2">
    <source>
        <dbReference type="Proteomes" id="UP000244073"/>
    </source>
</evidence>
<dbReference type="OrthoDB" id="415532at2759"/>
<reference evidence="1 2" key="1">
    <citation type="journal article" date="2018" name="Proc. Natl. Acad. Sci. U.S.A.">
        <title>Linking secondary metabolites to gene clusters through genome sequencing of six diverse Aspergillus species.</title>
        <authorList>
            <person name="Kaerboelling I."/>
            <person name="Vesth T.C."/>
            <person name="Frisvad J.C."/>
            <person name="Nybo J.L."/>
            <person name="Theobald S."/>
            <person name="Kuo A."/>
            <person name="Bowyer P."/>
            <person name="Matsuda Y."/>
            <person name="Mondo S."/>
            <person name="Lyhne E.K."/>
            <person name="Kogle M.E."/>
            <person name="Clum A."/>
            <person name="Lipzen A."/>
            <person name="Salamov A."/>
            <person name="Ngan C.Y."/>
            <person name="Daum C."/>
            <person name="Chiniquy J."/>
            <person name="Barry K."/>
            <person name="LaButti K."/>
            <person name="Haridas S."/>
            <person name="Simmons B.A."/>
            <person name="Magnuson J.K."/>
            <person name="Mortensen U.H."/>
            <person name="Larsen T.O."/>
            <person name="Grigoriev I.V."/>
            <person name="Baker S.E."/>
            <person name="Andersen M.R."/>
        </authorList>
    </citation>
    <scope>NUCLEOTIDE SEQUENCE [LARGE SCALE GENOMIC DNA]</scope>
    <source>
        <strain evidence="1 2">IBT 24754</strain>
    </source>
</reference>
<comment type="caution">
    <text evidence="1">The sequence shown here is derived from an EMBL/GenBank/DDBJ whole genome shotgun (WGS) entry which is preliminary data.</text>
</comment>
<dbReference type="RefSeq" id="XP_040752639.1">
    <property type="nucleotide sequence ID" value="XM_040899983.1"/>
</dbReference>
<gene>
    <name evidence="1" type="ORF">P175DRAFT_0532628</name>
</gene>
<dbReference type="AlphaFoldDB" id="A0A2T5LY82"/>
<name>A0A2T5LY82_9EURO</name>
<proteinExistence type="predicted"/>